<evidence type="ECO:0000313" key="3">
    <source>
        <dbReference type="Proteomes" id="UP000829196"/>
    </source>
</evidence>
<comment type="caution">
    <text evidence="2">The sequence shown here is derived from an EMBL/GenBank/DDBJ whole genome shotgun (WGS) entry which is preliminary data.</text>
</comment>
<organism evidence="2 3">
    <name type="scientific">Dendrobium nobile</name>
    <name type="common">Orchid</name>
    <dbReference type="NCBI Taxonomy" id="94219"/>
    <lineage>
        <taxon>Eukaryota</taxon>
        <taxon>Viridiplantae</taxon>
        <taxon>Streptophyta</taxon>
        <taxon>Embryophyta</taxon>
        <taxon>Tracheophyta</taxon>
        <taxon>Spermatophyta</taxon>
        <taxon>Magnoliopsida</taxon>
        <taxon>Liliopsida</taxon>
        <taxon>Asparagales</taxon>
        <taxon>Orchidaceae</taxon>
        <taxon>Epidendroideae</taxon>
        <taxon>Malaxideae</taxon>
        <taxon>Dendrobiinae</taxon>
        <taxon>Dendrobium</taxon>
    </lineage>
</organism>
<dbReference type="EMBL" id="JAGYWB010000006">
    <property type="protein sequence ID" value="KAI0520284.1"/>
    <property type="molecule type" value="Genomic_DNA"/>
</dbReference>
<protein>
    <submittedName>
        <fullName evidence="2">Uncharacterized protein</fullName>
    </submittedName>
</protein>
<reference evidence="2" key="1">
    <citation type="journal article" date="2022" name="Front. Genet.">
        <title>Chromosome-Scale Assembly of the Dendrobium nobile Genome Provides Insights Into the Molecular Mechanism of the Biosynthesis of the Medicinal Active Ingredient of Dendrobium.</title>
        <authorList>
            <person name="Xu Q."/>
            <person name="Niu S.-C."/>
            <person name="Li K.-L."/>
            <person name="Zheng P.-J."/>
            <person name="Zhang X.-J."/>
            <person name="Jia Y."/>
            <person name="Liu Y."/>
            <person name="Niu Y.-X."/>
            <person name="Yu L.-H."/>
            <person name="Chen D.-F."/>
            <person name="Zhang G.-Q."/>
        </authorList>
    </citation>
    <scope>NUCLEOTIDE SEQUENCE</scope>
    <source>
        <tissue evidence="2">Leaf</tissue>
    </source>
</reference>
<feature type="region of interest" description="Disordered" evidence="1">
    <location>
        <begin position="100"/>
        <end position="119"/>
    </location>
</feature>
<sequence length="137" mass="16086">MEGRFGNLEEMMKRMLQFQTKAAPPEIKGNQENDMSKEDGEVKILGEEEGIPHLDPLPRREVDREFGDRREWEEDNMRVEFEGREGYERRMEEREPWRDRNAHFMGGTSGRRGNWGGGDLKVRKLKMPVLEGKNVHG</sequence>
<gene>
    <name evidence="2" type="ORF">KFK09_007756</name>
</gene>
<accession>A0A8T3BY11</accession>
<evidence type="ECO:0000313" key="2">
    <source>
        <dbReference type="EMBL" id="KAI0520284.1"/>
    </source>
</evidence>
<dbReference type="AlphaFoldDB" id="A0A8T3BY11"/>
<keyword evidence="3" id="KW-1185">Reference proteome</keyword>
<evidence type="ECO:0000256" key="1">
    <source>
        <dbReference type="SAM" id="MobiDB-lite"/>
    </source>
</evidence>
<feature type="compositionally biased region" description="Gly residues" evidence="1">
    <location>
        <begin position="107"/>
        <end position="119"/>
    </location>
</feature>
<dbReference type="OrthoDB" id="10618738at2759"/>
<dbReference type="Proteomes" id="UP000829196">
    <property type="component" value="Unassembled WGS sequence"/>
</dbReference>
<name>A0A8T3BY11_DENNO</name>
<proteinExistence type="predicted"/>